<dbReference type="GO" id="GO:0005829">
    <property type="term" value="C:cytosol"/>
    <property type="evidence" value="ECO:0007669"/>
    <property type="project" value="TreeGrafter"/>
</dbReference>
<evidence type="ECO:0000256" key="3">
    <source>
        <dbReference type="ARBA" id="ARBA00022741"/>
    </source>
</evidence>
<reference evidence="13" key="2">
    <citation type="submission" date="2012-07" db="EMBL/GenBank/DDBJ databases">
        <title>Complete genome sequence of 'Candidatus Mycoplasma haemolamae'.</title>
        <authorList>
            <person name="Guimaraes A.M.S."/>
            <person name="Toth B."/>
            <person name="Santos A.P."/>
            <person name="Nascimento N.C."/>
            <person name="Sojka J.E."/>
            <person name="Messick J.B."/>
        </authorList>
    </citation>
    <scope>NUCLEOTIDE SEQUENCE [LARGE SCALE GENOMIC DNA]</scope>
    <source>
        <strain evidence="13">Purdue</strain>
    </source>
</reference>
<evidence type="ECO:0000313" key="13">
    <source>
        <dbReference type="Proteomes" id="UP000006502"/>
    </source>
</evidence>
<evidence type="ECO:0000256" key="1">
    <source>
        <dbReference type="ARBA" id="ARBA00008428"/>
    </source>
</evidence>
<evidence type="ECO:0000256" key="10">
    <source>
        <dbReference type="ARBA" id="ARBA00048954"/>
    </source>
</evidence>
<evidence type="ECO:0000256" key="5">
    <source>
        <dbReference type="ARBA" id="ARBA00022806"/>
    </source>
</evidence>
<dbReference type="Gene3D" id="1.10.860.10">
    <property type="entry name" value="DNAb Helicase, Chain A"/>
    <property type="match status" value="1"/>
</dbReference>
<name>I7B8Q1_MYCHA</name>
<evidence type="ECO:0000259" key="11">
    <source>
        <dbReference type="PROSITE" id="PS51199"/>
    </source>
</evidence>
<evidence type="ECO:0000256" key="6">
    <source>
        <dbReference type="ARBA" id="ARBA00022840"/>
    </source>
</evidence>
<evidence type="ECO:0000256" key="2">
    <source>
        <dbReference type="ARBA" id="ARBA00022705"/>
    </source>
</evidence>
<keyword evidence="13" id="KW-1185">Reference proteome</keyword>
<evidence type="ECO:0000256" key="8">
    <source>
        <dbReference type="ARBA" id="ARBA00023235"/>
    </source>
</evidence>
<dbReference type="PATRIC" id="fig|1212765.3.peg.20"/>
<dbReference type="KEGG" id="mhl:MHLP_00100"/>
<dbReference type="GO" id="GO:0005524">
    <property type="term" value="F:ATP binding"/>
    <property type="evidence" value="ECO:0007669"/>
    <property type="project" value="UniProtKB-KW"/>
</dbReference>
<dbReference type="OrthoDB" id="9773982at2"/>
<gene>
    <name evidence="12" type="ordered locus">MHLP_00100</name>
</gene>
<dbReference type="InterPro" id="IPR027417">
    <property type="entry name" value="P-loop_NTPase"/>
</dbReference>
<dbReference type="Pfam" id="PF03796">
    <property type="entry name" value="DnaB_C"/>
    <property type="match status" value="1"/>
</dbReference>
<dbReference type="GO" id="GO:0043139">
    <property type="term" value="F:5'-3' DNA helicase activity"/>
    <property type="evidence" value="ECO:0007669"/>
    <property type="project" value="UniProtKB-EC"/>
</dbReference>
<dbReference type="EMBL" id="CP003731">
    <property type="protein sequence ID" value="AFO51600.1"/>
    <property type="molecule type" value="Genomic_DNA"/>
</dbReference>
<dbReference type="InterPro" id="IPR007694">
    <property type="entry name" value="DNA_helicase_DnaB-like_C"/>
</dbReference>
<keyword evidence="5" id="KW-0347">Helicase</keyword>
<accession>I7B8Q1</accession>
<dbReference type="HOGENOM" id="CLU_005373_0_1_14"/>
<dbReference type="InterPro" id="IPR036185">
    <property type="entry name" value="DNA_heli_DnaB-like_N_sf"/>
</dbReference>
<dbReference type="SUPFAM" id="SSF52540">
    <property type="entry name" value="P-loop containing nucleoside triphosphate hydrolases"/>
    <property type="match status" value="1"/>
</dbReference>
<dbReference type="PANTHER" id="PTHR30153:SF2">
    <property type="entry name" value="REPLICATIVE DNA HELICASE"/>
    <property type="match status" value="1"/>
</dbReference>
<keyword evidence="2" id="KW-0235">DNA replication</keyword>
<evidence type="ECO:0000256" key="4">
    <source>
        <dbReference type="ARBA" id="ARBA00022801"/>
    </source>
</evidence>
<dbReference type="PROSITE" id="PS51199">
    <property type="entry name" value="SF4_HELICASE"/>
    <property type="match status" value="1"/>
</dbReference>
<comment type="similarity">
    <text evidence="1">Belongs to the helicase family. DnaB subfamily.</text>
</comment>
<comment type="catalytic activity">
    <reaction evidence="10">
        <text>ATP + H2O = ADP + phosphate + H(+)</text>
        <dbReference type="Rhea" id="RHEA:13065"/>
        <dbReference type="ChEBI" id="CHEBI:15377"/>
        <dbReference type="ChEBI" id="CHEBI:15378"/>
        <dbReference type="ChEBI" id="CHEBI:30616"/>
        <dbReference type="ChEBI" id="CHEBI:43474"/>
        <dbReference type="ChEBI" id="CHEBI:456216"/>
        <dbReference type="EC" id="5.6.2.3"/>
    </reaction>
</comment>
<reference evidence="12 13" key="1">
    <citation type="journal article" date="2012" name="J. Bacteriol.">
        <title>Genome Sequence of "Candidatus Mycoplasma haemolamae" Strain Purdue, a Red Blood Cell Pathogen of Alpacas (Vicugna pacos) and Llamas (Lama glama).</title>
        <authorList>
            <person name="Guimaraes A.M."/>
            <person name="Toth B."/>
            <person name="Santos A.P."/>
            <person name="do Nascimento N.C."/>
            <person name="Kritchevsky J.E."/>
            <person name="Messick J.B."/>
        </authorList>
    </citation>
    <scope>NUCLEOTIDE SEQUENCE [LARGE SCALE GENOMIC DNA]</scope>
    <source>
        <strain evidence="12 13">Purdue</strain>
    </source>
</reference>
<sequence>MKEEELEGSSLTNLEVLRAEKAVLASYIFNYLEVINLSEIESIPPSLFQNNISKTIFETLLKLEVTDGKYDPILIYDSLKKDTNLSKSFLDNCSKYLENLPRGAHYYNFRKYLDILRNNWMKNELNKLSREILQTNWNLDNMNDLVDKWDKNFAAIIKVDRNLNFLKANEVVDKYNKLVENSQKEDETSYLRTGYSALDIKLKGFKPGQLWVIASRPGIGKTTFALNLIGNNLHKVTPPFSQQDRPPAIGLFSLEMINEIIIEKLIAIESKTSLSFLQRILEGKTMQAQDLSLVEASKKRISQSNLLFCDDANITLGKIIATVKLWSRKYELKLVVIDYLQLINLPLEKELNNLSINQKISLISRQLKILSIELKICILALSQLNRKLEERKGADKVPVLSDLRDSGSIEQDADIVMFLYPAVGPSADAANEEFVENALEEKDQLESDILLKIGKNRYGHPGTVRFKHKREEGRFTLAPSK</sequence>
<proteinExistence type="inferred from homology"/>
<dbReference type="EC" id="5.6.2.3" evidence="9"/>
<dbReference type="Gene3D" id="3.40.50.300">
    <property type="entry name" value="P-loop containing nucleotide triphosphate hydrolases"/>
    <property type="match status" value="1"/>
</dbReference>
<dbReference type="Pfam" id="PF00772">
    <property type="entry name" value="DnaB"/>
    <property type="match status" value="1"/>
</dbReference>
<dbReference type="Proteomes" id="UP000006502">
    <property type="component" value="Chromosome"/>
</dbReference>
<dbReference type="InterPro" id="IPR007693">
    <property type="entry name" value="DNA_helicase_DnaB-like_N"/>
</dbReference>
<dbReference type="SUPFAM" id="SSF48024">
    <property type="entry name" value="N-terminal domain of DnaB helicase"/>
    <property type="match status" value="1"/>
</dbReference>
<dbReference type="GO" id="GO:0003677">
    <property type="term" value="F:DNA binding"/>
    <property type="evidence" value="ECO:0007669"/>
    <property type="project" value="UniProtKB-KW"/>
</dbReference>
<keyword evidence="8" id="KW-0413">Isomerase</keyword>
<dbReference type="STRING" id="1212765.MHLP_00100"/>
<organism evidence="12 13">
    <name type="scientific">Mycoplasma haematolamae (strain Purdue)</name>
    <dbReference type="NCBI Taxonomy" id="1212765"/>
    <lineage>
        <taxon>Bacteria</taxon>
        <taxon>Bacillati</taxon>
        <taxon>Mycoplasmatota</taxon>
        <taxon>Mollicutes</taxon>
        <taxon>Mycoplasmataceae</taxon>
        <taxon>Mycoplasma</taxon>
    </lineage>
</organism>
<evidence type="ECO:0000313" key="12">
    <source>
        <dbReference type="EMBL" id="AFO51600.1"/>
    </source>
</evidence>
<keyword evidence="3" id="KW-0547">Nucleotide-binding</keyword>
<evidence type="ECO:0000256" key="7">
    <source>
        <dbReference type="ARBA" id="ARBA00023125"/>
    </source>
</evidence>
<dbReference type="PANTHER" id="PTHR30153">
    <property type="entry name" value="REPLICATIVE DNA HELICASE DNAB"/>
    <property type="match status" value="1"/>
</dbReference>
<evidence type="ECO:0000256" key="9">
    <source>
        <dbReference type="ARBA" id="ARBA00044969"/>
    </source>
</evidence>
<dbReference type="GO" id="GO:0016787">
    <property type="term" value="F:hydrolase activity"/>
    <property type="evidence" value="ECO:0007669"/>
    <property type="project" value="UniProtKB-KW"/>
</dbReference>
<keyword evidence="6" id="KW-0067">ATP-binding</keyword>
<feature type="domain" description="SF4 helicase" evidence="11">
    <location>
        <begin position="184"/>
        <end position="481"/>
    </location>
</feature>
<keyword evidence="7" id="KW-0238">DNA-binding</keyword>
<protein>
    <recommendedName>
        <fullName evidence="9">DNA 5'-3' helicase</fullName>
        <ecNumber evidence="9">5.6.2.3</ecNumber>
    </recommendedName>
</protein>
<keyword evidence="4" id="KW-0378">Hydrolase</keyword>
<dbReference type="AlphaFoldDB" id="I7B8Q1"/>
<dbReference type="GO" id="GO:0006260">
    <property type="term" value="P:DNA replication"/>
    <property type="evidence" value="ECO:0007669"/>
    <property type="project" value="UniProtKB-KW"/>
</dbReference>
<dbReference type="InterPro" id="IPR016136">
    <property type="entry name" value="DNA_helicase_N/primase_C"/>
</dbReference>